<dbReference type="Gene3D" id="3.90.1170.50">
    <property type="entry name" value="Aldehyde oxidase/xanthine dehydrogenase, a/b hammerhead"/>
    <property type="match status" value="1"/>
</dbReference>
<dbReference type="GO" id="GO:0047770">
    <property type="term" value="F:carboxylate reductase activity"/>
    <property type="evidence" value="ECO:0007669"/>
    <property type="project" value="UniProtKB-EC"/>
</dbReference>
<dbReference type="PANTHER" id="PTHR11908:SF153">
    <property type="entry name" value="DEHYDROGENASE"/>
    <property type="match status" value="1"/>
</dbReference>
<keyword evidence="4" id="KW-1185">Reference proteome</keyword>
<dbReference type="SUPFAM" id="SSF56003">
    <property type="entry name" value="Molybdenum cofactor-binding domain"/>
    <property type="match status" value="1"/>
</dbReference>
<name>A0ABN7REU3_9BACT</name>
<dbReference type="PANTHER" id="PTHR11908">
    <property type="entry name" value="XANTHINE DEHYDROGENASE"/>
    <property type="match status" value="1"/>
</dbReference>
<sequence length="763" mass="83257">MPLAWYSPQPERQEIMNEAFFDKKEYKPLDRVDGRLKVTGAAKYSAEYPLPNMAFAVLVGSRIAKGTIKSIDSKAAERAPGVLAVISHLNAIKVPGYQPKGEHPSEPSTNGQPLRVFFDNKIVSNDQPIVAVVATSLEKAQFGASLVKIQYTKEQHKTDLEANAGDAKLAASAKKNPKSPTADYERGQKDAFESAPVKFEAEYVLPTEVHNPMELQSIIAHWEADNKLTVYDKVQGTKMTQKNFAKEWNIPEENVKCIATFVGGAFGNGLHNWPHETAAIIAAKQVKRPVKLVLTREQMFTMVGYRPRTWQKIQVGATKEGKLVAINHQSIGQTSSYEEFTESTLMQTRMMYASPSVSTRYRILPLNLATPIWMRGPGEATGAFALESAMDEVAHAIGMDPIDFRLANYTESDPDKNMPWSTKYMRECYEEGKKRIGWENRKLKPGEVRDGEWLVGYGMGTGTFGANRNSATVHAELDKEGNLVMHCAITDIGPGTGTAMVQIASNTTGIPTDKITFHLGNSEFPNAGLQGGSSTVNSVGPAVLAACNALKEQLITMAAAKGNSAFTSAKPDDLMFDKSELQLAGKSAKTTLADLFKQNNIEKIETTNESKPDENRNKYSMNAFSMHFAMVHVHPFTGQVRVKKIVCCADAGTIVSPKTAESQMIGGATGGIGMALTEDAVMDHRFGRYVTKDLGDYHVPVHADVPDIDVYFVNKPDLLADPVGSKGLGEIAIIGVAPAIANAVFNATGKRVRELPITPDKLI</sequence>
<accession>A0ABN7REU3</accession>
<keyword evidence="3" id="KW-0560">Oxidoreductase</keyword>
<dbReference type="Pfam" id="PF20256">
    <property type="entry name" value="MoCoBD_2"/>
    <property type="match status" value="1"/>
</dbReference>
<dbReference type="InterPro" id="IPR036856">
    <property type="entry name" value="Ald_Oxase/Xan_DH_a/b_sf"/>
</dbReference>
<feature type="domain" description="Aldehyde oxidase/xanthine dehydrogenase a/b hammerhead" evidence="2">
    <location>
        <begin position="39"/>
        <end position="155"/>
    </location>
</feature>
<gene>
    <name evidence="3" type="primary">paoC_2</name>
    <name evidence="3" type="ORF">DYBT9623_03223</name>
</gene>
<dbReference type="Pfam" id="PF01315">
    <property type="entry name" value="Ald_Xan_dh_C"/>
    <property type="match status" value="1"/>
</dbReference>
<dbReference type="InterPro" id="IPR000674">
    <property type="entry name" value="Ald_Oxase/Xan_DH_a/b"/>
</dbReference>
<evidence type="ECO:0000313" key="3">
    <source>
        <dbReference type="EMBL" id="CAG5070680.1"/>
    </source>
</evidence>
<dbReference type="Proteomes" id="UP000679725">
    <property type="component" value="Unassembled WGS sequence"/>
</dbReference>
<dbReference type="Gene3D" id="3.30.365.10">
    <property type="entry name" value="Aldehyde oxidase/xanthine dehydrogenase, molybdopterin binding domain"/>
    <property type="match status" value="4"/>
</dbReference>
<evidence type="ECO:0000256" key="1">
    <source>
        <dbReference type="SAM" id="MobiDB-lite"/>
    </source>
</evidence>
<dbReference type="EC" id="1.2.99.6" evidence="3"/>
<dbReference type="Pfam" id="PF02738">
    <property type="entry name" value="MoCoBD_1"/>
    <property type="match status" value="1"/>
</dbReference>
<dbReference type="EMBL" id="CAJRAU010000004">
    <property type="protein sequence ID" value="CAG5070680.1"/>
    <property type="molecule type" value="Genomic_DNA"/>
</dbReference>
<organism evidence="3 4">
    <name type="scientific">Dyadobacter linearis</name>
    <dbReference type="NCBI Taxonomy" id="2823330"/>
    <lineage>
        <taxon>Bacteria</taxon>
        <taxon>Pseudomonadati</taxon>
        <taxon>Bacteroidota</taxon>
        <taxon>Cytophagia</taxon>
        <taxon>Cytophagales</taxon>
        <taxon>Spirosomataceae</taxon>
        <taxon>Dyadobacter</taxon>
    </lineage>
</organism>
<feature type="region of interest" description="Disordered" evidence="1">
    <location>
        <begin position="168"/>
        <end position="189"/>
    </location>
</feature>
<reference evidence="3 4" key="1">
    <citation type="submission" date="2021-04" db="EMBL/GenBank/DDBJ databases">
        <authorList>
            <person name="Rodrigo-Torres L."/>
            <person name="Arahal R. D."/>
            <person name="Lucena T."/>
        </authorList>
    </citation>
    <scope>NUCLEOTIDE SEQUENCE [LARGE SCALE GENOMIC DNA]</scope>
    <source>
        <strain evidence="3 4">CECT 9623</strain>
    </source>
</reference>
<dbReference type="SMART" id="SM01008">
    <property type="entry name" value="Ald_Xan_dh_C"/>
    <property type="match status" value="1"/>
</dbReference>
<comment type="caution">
    <text evidence="3">The sequence shown here is derived from an EMBL/GenBank/DDBJ whole genome shotgun (WGS) entry which is preliminary data.</text>
</comment>
<dbReference type="InterPro" id="IPR016208">
    <property type="entry name" value="Ald_Oxase/xanthine_DH-like"/>
</dbReference>
<protein>
    <submittedName>
        <fullName evidence="3">Aldehyde oxidoreductase molybdenum-binding subunit PaoC</fullName>
        <ecNumber evidence="3">1.2.99.6</ecNumber>
    </submittedName>
</protein>
<dbReference type="InterPro" id="IPR046867">
    <property type="entry name" value="AldOxase/xan_DH_MoCoBD2"/>
</dbReference>
<proteinExistence type="predicted"/>
<evidence type="ECO:0000313" key="4">
    <source>
        <dbReference type="Proteomes" id="UP000679725"/>
    </source>
</evidence>
<dbReference type="SUPFAM" id="SSF54665">
    <property type="entry name" value="CO dehydrogenase molybdoprotein N-domain-like"/>
    <property type="match status" value="1"/>
</dbReference>
<evidence type="ECO:0000259" key="2">
    <source>
        <dbReference type="SMART" id="SM01008"/>
    </source>
</evidence>
<dbReference type="InterPro" id="IPR037165">
    <property type="entry name" value="AldOxase/xan_DH_Mopterin-bd_sf"/>
</dbReference>
<dbReference type="InterPro" id="IPR008274">
    <property type="entry name" value="AldOxase/xan_DH_MoCoBD1"/>
</dbReference>